<sequence>MLHQPALPTAQTPRGLRLTCLLGLLGAQFPGWAQEAPTPLHAFLQQHYDSTIVYHVGSSWYNAPNYIILAKHRGGVDAFTYANPYRDGLGHYYPGQLVRHFSKEDTRFRATRPDTNRYLVPRAGDPAELRRAWQQLHPTRFWSVRGDGERPATPASCFIDDGPEHVFYLLDKRAIRVVRFYAPQELQDCEDARQDPGRAQALATIQVLQALIPRVR</sequence>
<organism evidence="3 4">
    <name type="scientific">Hymenobacter canadensis</name>
    <dbReference type="NCBI Taxonomy" id="2999067"/>
    <lineage>
        <taxon>Bacteria</taxon>
        <taxon>Pseudomonadati</taxon>
        <taxon>Bacteroidota</taxon>
        <taxon>Cytophagia</taxon>
        <taxon>Cytophagales</taxon>
        <taxon>Hymenobacteraceae</taxon>
        <taxon>Hymenobacter</taxon>
    </lineage>
</organism>
<dbReference type="Proteomes" id="UP001211005">
    <property type="component" value="Plasmid unnamed2"/>
</dbReference>
<geneLocation type="plasmid" evidence="2 4">
    <name>unnamed1</name>
</geneLocation>
<accession>A0ABY7LV38</accession>
<keyword evidence="1" id="KW-0732">Signal</keyword>
<geneLocation type="plasmid" evidence="3 4">
    <name>unnamed2</name>
</geneLocation>
<dbReference type="EMBL" id="CP114768">
    <property type="protein sequence ID" value="WBA43970.1"/>
    <property type="molecule type" value="Genomic_DNA"/>
</dbReference>
<feature type="chain" id="PRO_5045034290" evidence="1">
    <location>
        <begin position="34"/>
        <end position="216"/>
    </location>
</feature>
<proteinExistence type="predicted"/>
<evidence type="ECO:0000313" key="3">
    <source>
        <dbReference type="EMBL" id="WBA44252.1"/>
    </source>
</evidence>
<evidence type="ECO:0000313" key="4">
    <source>
        <dbReference type="Proteomes" id="UP001211005"/>
    </source>
</evidence>
<keyword evidence="3" id="KW-0614">Plasmid</keyword>
<dbReference type="EMBL" id="CP114769">
    <property type="protein sequence ID" value="WBA44252.1"/>
    <property type="molecule type" value="Genomic_DNA"/>
</dbReference>
<dbReference type="RefSeq" id="WP_269562004.1">
    <property type="nucleotide sequence ID" value="NZ_CP114768.1"/>
</dbReference>
<dbReference type="Proteomes" id="UP001211005">
    <property type="component" value="Plasmid unnamed1"/>
</dbReference>
<reference evidence="3 4" key="1">
    <citation type="submission" date="2022-12" db="EMBL/GenBank/DDBJ databases">
        <title>Hymenobacter canadensis sp. nov. isolated from lake water of the Cambridge Bay, Canada.</title>
        <authorList>
            <person name="Kim W.H."/>
            <person name="Lee Y.M."/>
        </authorList>
    </citation>
    <scope>NUCLEOTIDE SEQUENCE [LARGE SCALE GENOMIC DNA]</scope>
    <source>
        <strain evidence="3 4">PAMC 29467</strain>
        <plasmid evidence="2 4">unnamed1</plasmid>
        <plasmid evidence="3 4">unnamed2</plasmid>
    </source>
</reference>
<evidence type="ECO:0000313" key="2">
    <source>
        <dbReference type="EMBL" id="WBA43970.1"/>
    </source>
</evidence>
<gene>
    <name evidence="2" type="ORF">O3303_20610</name>
    <name evidence="3" type="ORF">O3303_21490</name>
</gene>
<keyword evidence="4" id="KW-1185">Reference proteome</keyword>
<name>A0ABY7LV38_9BACT</name>
<feature type="signal peptide" evidence="1">
    <location>
        <begin position="1"/>
        <end position="33"/>
    </location>
</feature>
<protein>
    <submittedName>
        <fullName evidence="3">Uncharacterized protein</fullName>
    </submittedName>
</protein>
<evidence type="ECO:0000256" key="1">
    <source>
        <dbReference type="SAM" id="SignalP"/>
    </source>
</evidence>